<keyword evidence="1" id="KW-0812">Transmembrane</keyword>
<sequence length="577" mass="62172">MPGGLTAVPGSARLHLLPDLAIILGISVFSAFLSGSRQWAGFNSPDSEFYASLALFGSDVTDRAIEPAYTWTRLGYIAPVRLLVTAGDPWVGFALWRFLLILVIVGSTYLLVKQASNRVLAIGVALFASLNTMVLSYVGNPYLTGAIMAATTLFLALAAWCNLGESRARWLPGALSGVVAGWLVMLNPYALFLALSMWLAVRAVGLFTDHEQRLRRLLVDAGAAAVGFAVSIAGFLAAGAVIFPGRSWLGTYLDWNGRLDYASFISDPNIWTRDVTLFVPAAALIISLIALAATRANRWSLIASAIAGMNILFTWGYLLLVPGPWLEAPHYTAKLWPGALVSIGLAFAAIVGDRRLGPIAYLPIIAGVPLVLWAGRWEAQVTLNQGLLITGGFLLAFVLAAIAARGPSDALAALVVMGALVLIATGAQILQNGRGQLGIYGQYPFRAAYVDFNGELLMRAKVKAEEWVLEHTERTDRIAIWTDPDRAMSAVAAMQLWGKYNLITGNGELSREEVKALEILKPTAIAMYAPKREQIDTFWASLPAWALPTTPECTTVTYLGVGEPEPSVCVTHLTWLN</sequence>
<dbReference type="EMBL" id="CAFBNE010000079">
    <property type="protein sequence ID" value="CAB4961521.1"/>
    <property type="molecule type" value="Genomic_DNA"/>
</dbReference>
<feature type="transmembrane region" description="Helical" evidence="1">
    <location>
        <begin position="119"/>
        <end position="139"/>
    </location>
</feature>
<feature type="transmembrane region" description="Helical" evidence="1">
    <location>
        <begin position="387"/>
        <end position="404"/>
    </location>
</feature>
<feature type="transmembrane region" description="Helical" evidence="1">
    <location>
        <begin position="221"/>
        <end position="243"/>
    </location>
</feature>
<feature type="transmembrane region" description="Helical" evidence="1">
    <location>
        <begin position="333"/>
        <end position="352"/>
    </location>
</feature>
<feature type="transmembrane region" description="Helical" evidence="1">
    <location>
        <begin position="90"/>
        <end position="112"/>
    </location>
</feature>
<keyword evidence="1" id="KW-1133">Transmembrane helix</keyword>
<evidence type="ECO:0000256" key="1">
    <source>
        <dbReference type="SAM" id="Phobius"/>
    </source>
</evidence>
<dbReference type="AlphaFoldDB" id="A0A6J7L0I4"/>
<evidence type="ECO:0000313" key="2">
    <source>
        <dbReference type="EMBL" id="CAB4961521.1"/>
    </source>
</evidence>
<feature type="transmembrane region" description="Helical" evidence="1">
    <location>
        <begin position="175"/>
        <end position="201"/>
    </location>
</feature>
<accession>A0A6J7L0I4</accession>
<proteinExistence type="predicted"/>
<feature type="transmembrane region" description="Helical" evidence="1">
    <location>
        <begin position="410"/>
        <end position="430"/>
    </location>
</feature>
<feature type="transmembrane region" description="Helical" evidence="1">
    <location>
        <begin position="358"/>
        <end position="375"/>
    </location>
</feature>
<protein>
    <submittedName>
        <fullName evidence="2">Unannotated protein</fullName>
    </submittedName>
</protein>
<organism evidence="2">
    <name type="scientific">freshwater metagenome</name>
    <dbReference type="NCBI Taxonomy" id="449393"/>
    <lineage>
        <taxon>unclassified sequences</taxon>
        <taxon>metagenomes</taxon>
        <taxon>ecological metagenomes</taxon>
    </lineage>
</organism>
<name>A0A6J7L0I4_9ZZZZ</name>
<feature type="transmembrane region" description="Helical" evidence="1">
    <location>
        <begin position="20"/>
        <end position="40"/>
    </location>
</feature>
<feature type="transmembrane region" description="Helical" evidence="1">
    <location>
        <begin position="299"/>
        <end position="321"/>
    </location>
</feature>
<feature type="transmembrane region" description="Helical" evidence="1">
    <location>
        <begin position="275"/>
        <end position="293"/>
    </location>
</feature>
<gene>
    <name evidence="2" type="ORF">UFOPK3772_02234</name>
</gene>
<keyword evidence="1" id="KW-0472">Membrane</keyword>
<reference evidence="2" key="1">
    <citation type="submission" date="2020-05" db="EMBL/GenBank/DDBJ databases">
        <authorList>
            <person name="Chiriac C."/>
            <person name="Salcher M."/>
            <person name="Ghai R."/>
            <person name="Kavagutti S V."/>
        </authorList>
    </citation>
    <scope>NUCLEOTIDE SEQUENCE</scope>
</reference>